<gene>
    <name evidence="6" type="ORF">PL9631_750039</name>
</gene>
<dbReference type="InterPro" id="IPR011006">
    <property type="entry name" value="CheY-like_superfamily"/>
</dbReference>
<evidence type="ECO:0000313" key="6">
    <source>
        <dbReference type="EMBL" id="VXD23712.1"/>
    </source>
</evidence>
<dbReference type="SUPFAM" id="SSF141868">
    <property type="entry name" value="EAL domain-like"/>
    <property type="match status" value="1"/>
</dbReference>
<dbReference type="EMBL" id="CZCS02000218">
    <property type="protein sequence ID" value="VXD23712.1"/>
    <property type="molecule type" value="Genomic_DNA"/>
</dbReference>
<dbReference type="CDD" id="cd01949">
    <property type="entry name" value="GGDEF"/>
    <property type="match status" value="1"/>
</dbReference>
<dbReference type="Pfam" id="PF00563">
    <property type="entry name" value="EAL"/>
    <property type="match status" value="1"/>
</dbReference>
<dbReference type="InterPro" id="IPR001633">
    <property type="entry name" value="EAL_dom"/>
</dbReference>
<dbReference type="GO" id="GO:0000160">
    <property type="term" value="P:phosphorelay signal transduction system"/>
    <property type="evidence" value="ECO:0007669"/>
    <property type="project" value="InterPro"/>
</dbReference>
<evidence type="ECO:0000259" key="4">
    <source>
        <dbReference type="PROSITE" id="PS50883"/>
    </source>
</evidence>
<dbReference type="Gene3D" id="3.40.50.2300">
    <property type="match status" value="1"/>
</dbReference>
<evidence type="ECO:0000313" key="7">
    <source>
        <dbReference type="Proteomes" id="UP000182190"/>
    </source>
</evidence>
<organism evidence="6 7">
    <name type="scientific">Planktothrix paucivesiculata PCC 9631</name>
    <dbReference type="NCBI Taxonomy" id="671071"/>
    <lineage>
        <taxon>Bacteria</taxon>
        <taxon>Bacillati</taxon>
        <taxon>Cyanobacteriota</taxon>
        <taxon>Cyanophyceae</taxon>
        <taxon>Oscillatoriophycideae</taxon>
        <taxon>Oscillatoriales</taxon>
        <taxon>Microcoleaceae</taxon>
        <taxon>Planktothrix</taxon>
    </lineage>
</organism>
<proteinExistence type="predicted"/>
<evidence type="ECO:0000256" key="2">
    <source>
        <dbReference type="SAM" id="Coils"/>
    </source>
</evidence>
<dbReference type="SUPFAM" id="SSF55073">
    <property type="entry name" value="Nucleotide cyclase"/>
    <property type="match status" value="1"/>
</dbReference>
<dbReference type="Pfam" id="PF00072">
    <property type="entry name" value="Response_reg"/>
    <property type="match status" value="1"/>
</dbReference>
<accession>A0A7Z9C176</accession>
<feature type="domain" description="EAL" evidence="4">
    <location>
        <begin position="365"/>
        <end position="621"/>
    </location>
</feature>
<dbReference type="PANTHER" id="PTHR44757">
    <property type="entry name" value="DIGUANYLATE CYCLASE DGCP"/>
    <property type="match status" value="1"/>
</dbReference>
<dbReference type="PANTHER" id="PTHR44757:SF2">
    <property type="entry name" value="BIOFILM ARCHITECTURE MAINTENANCE PROTEIN MBAA"/>
    <property type="match status" value="1"/>
</dbReference>
<dbReference type="CDD" id="cd01948">
    <property type="entry name" value="EAL"/>
    <property type="match status" value="1"/>
</dbReference>
<keyword evidence="2" id="KW-0175">Coiled coil</keyword>
<dbReference type="RefSeq" id="WP_083621438.1">
    <property type="nucleotide sequence ID" value="NZ_LR735018.1"/>
</dbReference>
<dbReference type="SMART" id="SM00267">
    <property type="entry name" value="GGDEF"/>
    <property type="match status" value="1"/>
</dbReference>
<dbReference type="Gene3D" id="3.30.70.270">
    <property type="match status" value="1"/>
</dbReference>
<dbReference type="AlphaFoldDB" id="A0A7Z9C176"/>
<evidence type="ECO:0000256" key="1">
    <source>
        <dbReference type="PROSITE-ProRule" id="PRU00169"/>
    </source>
</evidence>
<dbReference type="Gene3D" id="3.20.20.450">
    <property type="entry name" value="EAL domain"/>
    <property type="match status" value="1"/>
</dbReference>
<evidence type="ECO:0000259" key="5">
    <source>
        <dbReference type="PROSITE" id="PS50887"/>
    </source>
</evidence>
<feature type="domain" description="GGDEF" evidence="5">
    <location>
        <begin position="223"/>
        <end position="356"/>
    </location>
</feature>
<feature type="modified residue" description="4-aspartylphosphate" evidence="1">
    <location>
        <position position="59"/>
    </location>
</feature>
<dbReference type="OrthoDB" id="425396at2"/>
<dbReference type="InterPro" id="IPR001789">
    <property type="entry name" value="Sig_transdc_resp-reg_receiver"/>
</dbReference>
<feature type="domain" description="Response regulatory" evidence="3">
    <location>
        <begin position="10"/>
        <end position="126"/>
    </location>
</feature>
<dbReference type="InterPro" id="IPR000160">
    <property type="entry name" value="GGDEF_dom"/>
</dbReference>
<dbReference type="PROSITE" id="PS50110">
    <property type="entry name" value="RESPONSE_REGULATORY"/>
    <property type="match status" value="1"/>
</dbReference>
<name>A0A7Z9C176_9CYAN</name>
<dbReference type="PROSITE" id="PS50883">
    <property type="entry name" value="EAL"/>
    <property type="match status" value="1"/>
</dbReference>
<comment type="caution">
    <text evidence="6">The sequence shown here is derived from an EMBL/GenBank/DDBJ whole genome shotgun (WGS) entry which is preliminary data.</text>
</comment>
<feature type="coiled-coil region" evidence="2">
    <location>
        <begin position="128"/>
        <end position="187"/>
    </location>
</feature>
<dbReference type="InterPro" id="IPR043128">
    <property type="entry name" value="Rev_trsase/Diguanyl_cyclase"/>
</dbReference>
<dbReference type="PROSITE" id="PS50887">
    <property type="entry name" value="GGDEF"/>
    <property type="match status" value="1"/>
</dbReference>
<dbReference type="NCBIfam" id="TIGR00254">
    <property type="entry name" value="GGDEF"/>
    <property type="match status" value="1"/>
</dbReference>
<dbReference type="Proteomes" id="UP000182190">
    <property type="component" value="Unassembled WGS sequence"/>
</dbReference>
<reference evidence="6" key="1">
    <citation type="submission" date="2019-10" db="EMBL/GenBank/DDBJ databases">
        <authorList>
            <consortium name="Genoscope - CEA"/>
            <person name="William W."/>
        </authorList>
    </citation>
    <scope>NUCLEOTIDE SEQUENCE [LARGE SCALE GENOMIC DNA]</scope>
    <source>
        <strain evidence="6">BBR_PRJEB10994</strain>
    </source>
</reference>
<dbReference type="InterPro" id="IPR029787">
    <property type="entry name" value="Nucleotide_cyclase"/>
</dbReference>
<sequence>MNTFVQPRNKILVIDDNSINLNLLSELLNYAGFEVWTALNGQTGLEIINQNAPDLILLDIMISDWDGFEICAYLKADPTYAQIPIIFITALSESQEKVKGLKLGAVDYITKPFDQSEIIARINLHLKLHSLNTQLKQEIHQKKQVEQSLYQLNLELEKRVEERTTQLQITLQELQQAQKNLLDREQQLHYKAYHDPLTGLPNRAWCLNQLQTLIAQTKTDSNYRYGVLFLDIDRFNVVNDSLGHLLGDKLLQKVAKRLESCLIHDLKVARFGGDEFVIILENITDNQELITVAQNVLDLLNPAFKLNQYEVYIGVSIGITFSHFGYDYPEDILRDADVAMYAAKANGKGCYQLLTSELQQKAVNGLQLENDLRRAIQNQEFSLYYQPILSLPISKKLGFEALIRWHHPQKGIIYPDKFIPVAEETGLIIELGLWVIKTALNQISIWQEQFPGFSEITINVNVSPQQLMVASFSKKVEELLSKFQIKSHQIKFEITESSLLKTGDPYIEVLKQLKKLGIQFCIDDFGMGYSSLSRLHEFPIDTLKIDRSFVSRIGLNQGEIELIRTIITLAHGLGMDVVAEGIETKSQLNQLSLLGCEWGQGFLFSKPLNSVDTTEYIAGLYPFQRQQERVKTWFM</sequence>
<protein>
    <submittedName>
        <fullName evidence="6">Response regulator receiver modulated diguanylate cyclase/phosphodiesterase</fullName>
    </submittedName>
</protein>
<evidence type="ECO:0000259" key="3">
    <source>
        <dbReference type="PROSITE" id="PS50110"/>
    </source>
</evidence>
<dbReference type="InterPro" id="IPR035919">
    <property type="entry name" value="EAL_sf"/>
</dbReference>
<dbReference type="SMART" id="SM00448">
    <property type="entry name" value="REC"/>
    <property type="match status" value="1"/>
</dbReference>
<keyword evidence="7" id="KW-1185">Reference proteome</keyword>
<dbReference type="InterPro" id="IPR052155">
    <property type="entry name" value="Biofilm_reg_signaling"/>
</dbReference>
<dbReference type="Pfam" id="PF00990">
    <property type="entry name" value="GGDEF"/>
    <property type="match status" value="1"/>
</dbReference>
<dbReference type="SMART" id="SM00052">
    <property type="entry name" value="EAL"/>
    <property type="match status" value="1"/>
</dbReference>
<dbReference type="SUPFAM" id="SSF52172">
    <property type="entry name" value="CheY-like"/>
    <property type="match status" value="1"/>
</dbReference>
<keyword evidence="1" id="KW-0597">Phosphoprotein</keyword>